<organism evidence="1 2">
    <name type="scientific">Cognatilysobacter lacus</name>
    <dbReference type="NCBI Taxonomy" id="1643323"/>
    <lineage>
        <taxon>Bacteria</taxon>
        <taxon>Pseudomonadati</taxon>
        <taxon>Pseudomonadota</taxon>
        <taxon>Gammaproteobacteria</taxon>
        <taxon>Lysobacterales</taxon>
        <taxon>Lysobacteraceae</taxon>
        <taxon>Cognatilysobacter</taxon>
    </lineage>
</organism>
<dbReference type="Pfam" id="PF18728">
    <property type="entry name" value="HEPN_AbiV"/>
    <property type="match status" value="1"/>
</dbReference>
<keyword evidence="2" id="KW-1185">Reference proteome</keyword>
<dbReference type="RefSeq" id="WP_149353842.1">
    <property type="nucleotide sequence ID" value="NZ_VTRV01000227.1"/>
</dbReference>
<protein>
    <submittedName>
        <fullName evidence="1">AbiV family abortive infection protein</fullName>
    </submittedName>
</protein>
<dbReference type="OrthoDB" id="5766068at2"/>
<dbReference type="InterPro" id="IPR030987">
    <property type="entry name" value="AbiV"/>
</dbReference>
<dbReference type="AlphaFoldDB" id="A0A5D8YI41"/>
<evidence type="ECO:0000313" key="1">
    <source>
        <dbReference type="EMBL" id="TZF81966.1"/>
    </source>
</evidence>
<name>A0A5D8YI41_9GAMM</name>
<sequence length="176" mass="19869">MEAMSVSDLHGLRLAILSNAIELTDEAEILVAHQRWARAFLLAHFAIEEMGKIPMVVGIIGRIMKGEPVDWRKTRRRLSDHKAKISSQNMHFYMFGLDIDLLRDSDLEWLKDADGRVGDSYQFKNAATYVDSRENSPSTPATAITQDMAEHLVAFAGRCVQSHLISERLTNPAYPK</sequence>
<evidence type="ECO:0000313" key="2">
    <source>
        <dbReference type="Proteomes" id="UP000323164"/>
    </source>
</evidence>
<comment type="caution">
    <text evidence="1">The sequence shown here is derived from an EMBL/GenBank/DDBJ whole genome shotgun (WGS) entry which is preliminary data.</text>
</comment>
<accession>A0A5D8YI41</accession>
<proteinExistence type="predicted"/>
<dbReference type="Proteomes" id="UP000323164">
    <property type="component" value="Unassembled WGS sequence"/>
</dbReference>
<reference evidence="1 2" key="1">
    <citation type="submission" date="2019-08" db="EMBL/GenBank/DDBJ databases">
        <title>Draft genome sequence of Lysobacter sp. UKS-15.</title>
        <authorList>
            <person name="Im W.-T."/>
        </authorList>
    </citation>
    <scope>NUCLEOTIDE SEQUENCE [LARGE SCALE GENOMIC DNA]</scope>
    <source>
        <strain evidence="1 2">UKS-15</strain>
    </source>
</reference>
<dbReference type="EMBL" id="VTRV01000227">
    <property type="protein sequence ID" value="TZF81966.1"/>
    <property type="molecule type" value="Genomic_DNA"/>
</dbReference>
<gene>
    <name evidence="1" type="ORF">FW784_13480</name>
</gene>
<dbReference type="NCBIfam" id="TIGR04498">
    <property type="entry name" value="AbiV_defense"/>
    <property type="match status" value="1"/>
</dbReference>